<keyword evidence="4" id="KW-0472">Membrane</keyword>
<dbReference type="InterPro" id="IPR027417">
    <property type="entry name" value="P-loop_NTPase"/>
</dbReference>
<dbReference type="Pfam" id="PF00488">
    <property type="entry name" value="MutS_V"/>
    <property type="match status" value="1"/>
</dbReference>
<evidence type="ECO:0000256" key="4">
    <source>
        <dbReference type="SAM" id="Phobius"/>
    </source>
</evidence>
<feature type="transmembrane region" description="Helical" evidence="4">
    <location>
        <begin position="6"/>
        <end position="24"/>
    </location>
</feature>
<dbReference type="GO" id="GO:0006298">
    <property type="term" value="P:mismatch repair"/>
    <property type="evidence" value="ECO:0007669"/>
    <property type="project" value="InterPro"/>
</dbReference>
<proteinExistence type="predicted"/>
<evidence type="ECO:0000259" key="5">
    <source>
        <dbReference type="SMART" id="SM00534"/>
    </source>
</evidence>
<dbReference type="AlphaFoldDB" id="A0A1H1KUK8"/>
<keyword evidence="3" id="KW-0238">DNA-binding</keyword>
<reference evidence="6 7" key="1">
    <citation type="submission" date="2016-10" db="EMBL/GenBank/DDBJ databases">
        <authorList>
            <person name="Varghese N."/>
            <person name="Submissions S."/>
        </authorList>
    </citation>
    <scope>NUCLEOTIDE SEQUENCE [LARGE SCALE GENOMIC DNA]</scope>
    <source>
        <strain evidence="6 7">Mar_2010_102</strain>
    </source>
</reference>
<dbReference type="STRING" id="1250231.SAMN04488552_0222"/>
<organism evidence="6 7">
    <name type="scientific">Christiangramia echinicola</name>
    <dbReference type="NCBI Taxonomy" id="279359"/>
    <lineage>
        <taxon>Bacteria</taxon>
        <taxon>Pseudomonadati</taxon>
        <taxon>Bacteroidota</taxon>
        <taxon>Flavobacteriia</taxon>
        <taxon>Flavobacteriales</taxon>
        <taxon>Flavobacteriaceae</taxon>
        <taxon>Christiangramia</taxon>
    </lineage>
</organism>
<evidence type="ECO:0000256" key="2">
    <source>
        <dbReference type="ARBA" id="ARBA00022840"/>
    </source>
</evidence>
<accession>A0A1H1KUK8</accession>
<evidence type="ECO:0000256" key="1">
    <source>
        <dbReference type="ARBA" id="ARBA00022741"/>
    </source>
</evidence>
<evidence type="ECO:0000313" key="7">
    <source>
        <dbReference type="Proteomes" id="UP000198858"/>
    </source>
</evidence>
<dbReference type="GO" id="GO:0005829">
    <property type="term" value="C:cytosol"/>
    <property type="evidence" value="ECO:0007669"/>
    <property type="project" value="TreeGrafter"/>
</dbReference>
<dbReference type="PANTHER" id="PTHR11361:SF152">
    <property type="entry name" value="DNA MISMATCH REPAIR PROTEIN"/>
    <property type="match status" value="1"/>
</dbReference>
<feature type="domain" description="DNA mismatch repair proteins mutS family" evidence="5">
    <location>
        <begin position="359"/>
        <end position="545"/>
    </location>
</feature>
<dbReference type="EMBL" id="LT629745">
    <property type="protein sequence ID" value="SDR65973.1"/>
    <property type="molecule type" value="Genomic_DNA"/>
</dbReference>
<dbReference type="GO" id="GO:0140664">
    <property type="term" value="F:ATP-dependent DNA damage sensor activity"/>
    <property type="evidence" value="ECO:0007669"/>
    <property type="project" value="InterPro"/>
</dbReference>
<dbReference type="GO" id="GO:0005524">
    <property type="term" value="F:ATP binding"/>
    <property type="evidence" value="ECO:0007669"/>
    <property type="project" value="UniProtKB-KW"/>
</dbReference>
<dbReference type="Gene3D" id="3.40.50.300">
    <property type="entry name" value="P-loop containing nucleotide triphosphate hydrolases"/>
    <property type="match status" value="1"/>
</dbReference>
<keyword evidence="4" id="KW-0812">Transmembrane</keyword>
<dbReference type="PANTHER" id="PTHR11361">
    <property type="entry name" value="DNA MISMATCH REPAIR PROTEIN MUTS FAMILY MEMBER"/>
    <property type="match status" value="1"/>
</dbReference>
<name>A0A1H1KUK8_9FLAO</name>
<evidence type="ECO:0000256" key="3">
    <source>
        <dbReference type="ARBA" id="ARBA00023125"/>
    </source>
</evidence>
<dbReference type="SUPFAM" id="SSF52540">
    <property type="entry name" value="P-loop containing nucleoside triphosphate hydrolases"/>
    <property type="match status" value="1"/>
</dbReference>
<dbReference type="InterPro" id="IPR045076">
    <property type="entry name" value="MutS"/>
</dbReference>
<keyword evidence="4" id="KW-1133">Transmembrane helix</keyword>
<keyword evidence="1" id="KW-0547">Nucleotide-binding</keyword>
<dbReference type="RefSeq" id="WP_089660943.1">
    <property type="nucleotide sequence ID" value="NZ_LT629745.1"/>
</dbReference>
<feature type="transmembrane region" description="Helical" evidence="4">
    <location>
        <begin position="160"/>
        <end position="176"/>
    </location>
</feature>
<gene>
    <name evidence="6" type="ORF">SAMN04488552_0222</name>
</gene>
<keyword evidence="2" id="KW-0067">ATP-binding</keyword>
<keyword evidence="7" id="KW-1185">Reference proteome</keyword>
<protein>
    <submittedName>
        <fullName evidence="6">MutS domain V</fullName>
    </submittedName>
</protein>
<evidence type="ECO:0000313" key="6">
    <source>
        <dbReference type="EMBL" id="SDR65973.1"/>
    </source>
</evidence>
<dbReference type="GO" id="GO:0030983">
    <property type="term" value="F:mismatched DNA binding"/>
    <property type="evidence" value="ECO:0007669"/>
    <property type="project" value="InterPro"/>
</dbReference>
<sequence>MNWILALVLVLIIMYLVSIQLKKVRNKSTRKSLLENWGKPKNDKYLDFNLINQFFKNHKSPKNVFQIISDNTWEDLDMNEIFRFLDRTTSKIGQQYLYYKLRIITNIPDINRFGKLTDLFKSDQSLRIKSQLELSKLSSNKAYYFEEIFRSKDVEKSGKIWLFRFLSLAAISSIILSFIYPTWFLVLIPIFFVNLVFHYKNKSSIQLYLNGVGQLATSYRVAKRLSSSEKIRSFYKDFSYLKNVKSILSKIRFIEWEKKLDSEYALLFWFISEIIKITFNLEPILFYSFQKSLENKKSDLKDLFLFIGEIDAAISCASVQSNNSNYCKPNFINKKEVFAEEVYHPLIENCIANNLNLENKSLLLTGSNMSGKTTFIRTCSINVILGQTLNFCFAKKLETPFFKIYSSIRISDDLISNTSYYLEEVVRIKELIDASKKGDSCLFILDELFKGTNTVERIAAGKSILSYLNKKNHIVMVSTHDLELTELLKQENFDLYHFSETIENDQLLFDHKIKPGKPKSGNAIKILELYDYPFEIIEDSKSSRKITLANNDSSQITGIAGKV</sequence>
<dbReference type="InterPro" id="IPR000432">
    <property type="entry name" value="DNA_mismatch_repair_MutS_C"/>
</dbReference>
<dbReference type="Proteomes" id="UP000198858">
    <property type="component" value="Chromosome I"/>
</dbReference>
<dbReference type="SMART" id="SM00534">
    <property type="entry name" value="MUTSac"/>
    <property type="match status" value="1"/>
</dbReference>